<dbReference type="PIRSF" id="PIRSF006707">
    <property type="entry name" value="MJ1563"/>
    <property type="match status" value="1"/>
</dbReference>
<keyword evidence="3 4" id="KW-0804">Transcription</keyword>
<dbReference type="OrthoDB" id="9800374at2"/>
<dbReference type="AlphaFoldDB" id="A0A168JME7"/>
<dbReference type="InterPro" id="IPR036390">
    <property type="entry name" value="WH_DNA-bd_sf"/>
</dbReference>
<proteinExistence type="inferred from homology"/>
<dbReference type="RefSeq" id="WP_068535448.1">
    <property type="nucleotide sequence ID" value="NZ_LVJH01000034.1"/>
</dbReference>
<evidence type="ECO:0000256" key="2">
    <source>
        <dbReference type="ARBA" id="ARBA00023125"/>
    </source>
</evidence>
<accession>A0A168JME7</accession>
<keyword evidence="2 4" id="KW-0238">DNA-binding</keyword>
<organism evidence="5 6">
    <name type="scientific">Paenibacillus glacialis</name>
    <dbReference type="NCBI Taxonomy" id="494026"/>
    <lineage>
        <taxon>Bacteria</taxon>
        <taxon>Bacillati</taxon>
        <taxon>Bacillota</taxon>
        <taxon>Bacilli</taxon>
        <taxon>Bacillales</taxon>
        <taxon>Paenibacillaceae</taxon>
        <taxon>Paenibacillus</taxon>
    </lineage>
</organism>
<protein>
    <recommendedName>
        <fullName evidence="4">HTH-type transcriptional regulator</fullName>
    </recommendedName>
</protein>
<dbReference type="GO" id="GO:0003677">
    <property type="term" value="F:DNA binding"/>
    <property type="evidence" value="ECO:0007669"/>
    <property type="project" value="UniProtKB-UniRule"/>
</dbReference>
<comment type="caution">
    <text evidence="5">The sequence shown here is derived from an EMBL/GenBank/DDBJ whole genome shotgun (WGS) entry which is preliminary data.</text>
</comment>
<dbReference type="Proteomes" id="UP000076967">
    <property type="component" value="Unassembled WGS sequence"/>
</dbReference>
<evidence type="ECO:0000256" key="1">
    <source>
        <dbReference type="ARBA" id="ARBA00023015"/>
    </source>
</evidence>
<dbReference type="PANTHER" id="PTHR38465">
    <property type="entry name" value="HTH-TYPE TRANSCRIPTIONAL REGULATOR MJ1563-RELATED"/>
    <property type="match status" value="1"/>
</dbReference>
<evidence type="ECO:0000313" key="5">
    <source>
        <dbReference type="EMBL" id="OAB40832.1"/>
    </source>
</evidence>
<keyword evidence="6" id="KW-1185">Reference proteome</keyword>
<dbReference type="InterPro" id="IPR026282">
    <property type="entry name" value="MJ1563"/>
</dbReference>
<dbReference type="InterPro" id="IPR052362">
    <property type="entry name" value="HTH-GbsR_regulator"/>
</dbReference>
<dbReference type="STRING" id="494026.PGLA_17840"/>
<evidence type="ECO:0000256" key="3">
    <source>
        <dbReference type="ARBA" id="ARBA00023163"/>
    </source>
</evidence>
<dbReference type="Gene3D" id="1.10.10.10">
    <property type="entry name" value="Winged helix-like DNA-binding domain superfamily/Winged helix DNA-binding domain"/>
    <property type="match status" value="1"/>
</dbReference>
<evidence type="ECO:0000313" key="6">
    <source>
        <dbReference type="Proteomes" id="UP000076967"/>
    </source>
</evidence>
<dbReference type="InterPro" id="IPR036388">
    <property type="entry name" value="WH-like_DNA-bd_sf"/>
</dbReference>
<sequence>MTTFDGLNEEQAKVIEKARQRVMDSIGKNMDLYGVTMSIGHLYGNMYFHDGPVTLDEMGQEMGMSKTSMSTGMRALVDLKMINKVWGKGSRKDLYEVEGDWHQNFVEYFSIKWRKSMEMNINSLHKSLTELRKLREENSDNEALVAHVEMDIDRMNHAILYYRWLGRFIDALETGQIFDWIPKEEQE</sequence>
<reference evidence="5 6" key="1">
    <citation type="submission" date="2016-03" db="EMBL/GenBank/DDBJ databases">
        <title>Draft genome sequence of Paenibacillus glacialis DSM 22343.</title>
        <authorList>
            <person name="Shin S.-K."/>
            <person name="Yi H."/>
        </authorList>
    </citation>
    <scope>NUCLEOTIDE SEQUENCE [LARGE SCALE GENOMIC DNA]</scope>
    <source>
        <strain evidence="5 6">DSM 22343</strain>
    </source>
</reference>
<comment type="similarity">
    <text evidence="4">Belongs to the GbsR family.</text>
</comment>
<dbReference type="EMBL" id="LVJH01000034">
    <property type="protein sequence ID" value="OAB40832.1"/>
    <property type="molecule type" value="Genomic_DNA"/>
</dbReference>
<gene>
    <name evidence="5" type="ORF">PGLA_17840</name>
</gene>
<dbReference type="SUPFAM" id="SSF46785">
    <property type="entry name" value="Winged helix' DNA-binding domain"/>
    <property type="match status" value="1"/>
</dbReference>
<name>A0A168JME7_9BACL</name>
<dbReference type="PANTHER" id="PTHR38465:SF1">
    <property type="entry name" value="HTH-TYPE TRANSCRIPTIONAL REGULATOR MJ1563-RELATED"/>
    <property type="match status" value="1"/>
</dbReference>
<keyword evidence="1 4" id="KW-0805">Transcription regulation</keyword>
<evidence type="ECO:0000256" key="4">
    <source>
        <dbReference type="PIRNR" id="PIRNR006707"/>
    </source>
</evidence>